<evidence type="ECO:0000313" key="13">
    <source>
        <dbReference type="EMBL" id="KGF33112.1"/>
    </source>
</evidence>
<comment type="subcellular location">
    <subcellularLocation>
        <location evidence="1 8">Cell outer membrane</location>
        <topology evidence="1 8">Multi-pass membrane protein</topology>
    </subcellularLocation>
</comment>
<comment type="caution">
    <text evidence="13">The sequence shown here is derived from an EMBL/GenBank/DDBJ whole genome shotgun (WGS) entry which is preliminary data.</text>
</comment>
<keyword evidence="6 8" id="KW-0472">Membrane</keyword>
<feature type="signal peptide" evidence="10">
    <location>
        <begin position="1"/>
        <end position="18"/>
    </location>
</feature>
<keyword evidence="3 8" id="KW-1134">Transmembrane beta strand</keyword>
<evidence type="ECO:0000259" key="12">
    <source>
        <dbReference type="Pfam" id="PF07715"/>
    </source>
</evidence>
<dbReference type="InterPro" id="IPR023997">
    <property type="entry name" value="TonB-dep_OMP_SusC/RagA_CS"/>
</dbReference>
<dbReference type="InterPro" id="IPR037066">
    <property type="entry name" value="Plug_dom_sf"/>
</dbReference>
<evidence type="ECO:0000256" key="1">
    <source>
        <dbReference type="ARBA" id="ARBA00004571"/>
    </source>
</evidence>
<keyword evidence="10" id="KW-0732">Signal</keyword>
<gene>
    <name evidence="13" type="ORF">HMPREF2137_11875</name>
</gene>
<dbReference type="FunFam" id="2.60.40.1120:FF:000003">
    <property type="entry name" value="Outer membrane protein Omp121"/>
    <property type="match status" value="1"/>
</dbReference>
<dbReference type="SUPFAM" id="SSF49464">
    <property type="entry name" value="Carboxypeptidase regulatory domain-like"/>
    <property type="match status" value="1"/>
</dbReference>
<dbReference type="Gene3D" id="3.55.50.30">
    <property type="match status" value="1"/>
</dbReference>
<feature type="domain" description="TonB-dependent receptor plug" evidence="12">
    <location>
        <begin position="196"/>
        <end position="301"/>
    </location>
</feature>
<reference evidence="13 14" key="1">
    <citation type="submission" date="2014-07" db="EMBL/GenBank/DDBJ databases">
        <authorList>
            <person name="McCorrison J."/>
            <person name="Sanka R."/>
            <person name="Torralba M."/>
            <person name="Gillis M."/>
            <person name="Haft D.H."/>
            <person name="Methe B."/>
            <person name="Sutton G."/>
            <person name="Nelson K.E."/>
        </authorList>
    </citation>
    <scope>NUCLEOTIDE SEQUENCE [LARGE SCALE GENOMIC DNA]</scope>
    <source>
        <strain evidence="13 14">DNF00853</strain>
    </source>
</reference>
<comment type="similarity">
    <text evidence="8 9">Belongs to the TonB-dependent receptor family.</text>
</comment>
<dbReference type="Pfam" id="PF07715">
    <property type="entry name" value="Plug"/>
    <property type="match status" value="1"/>
</dbReference>
<evidence type="ECO:0000256" key="4">
    <source>
        <dbReference type="ARBA" id="ARBA00022692"/>
    </source>
</evidence>
<name>A0A096AR62_9BACT</name>
<dbReference type="PROSITE" id="PS52016">
    <property type="entry name" value="TONB_DEPENDENT_REC_3"/>
    <property type="match status" value="1"/>
</dbReference>
<dbReference type="AlphaFoldDB" id="A0A096AR62"/>
<keyword evidence="5 9" id="KW-0798">TonB box</keyword>
<dbReference type="NCBIfam" id="TIGR04056">
    <property type="entry name" value="OMP_RagA_SusC"/>
    <property type="match status" value="1"/>
</dbReference>
<dbReference type="InterPro" id="IPR000531">
    <property type="entry name" value="Beta-barrel_TonB"/>
</dbReference>
<evidence type="ECO:0000256" key="7">
    <source>
        <dbReference type="ARBA" id="ARBA00023237"/>
    </source>
</evidence>
<dbReference type="FunFam" id="2.170.130.10:FF:000009">
    <property type="entry name" value="SusC/RagA family TonB-linked outer membrane protein"/>
    <property type="match status" value="1"/>
</dbReference>
<keyword evidence="4 8" id="KW-0812">Transmembrane</keyword>
<evidence type="ECO:0000256" key="6">
    <source>
        <dbReference type="ARBA" id="ARBA00023136"/>
    </source>
</evidence>
<dbReference type="InterPro" id="IPR039426">
    <property type="entry name" value="TonB-dep_rcpt-like"/>
</dbReference>
<feature type="domain" description="TonB-dependent receptor-like beta-barrel" evidence="11">
    <location>
        <begin position="544"/>
        <end position="1078"/>
    </location>
</feature>
<organism evidence="13 14">
    <name type="scientific">Hoylesella buccalis DNF00853</name>
    <dbReference type="NCBI Taxonomy" id="1401074"/>
    <lineage>
        <taxon>Bacteria</taxon>
        <taxon>Pseudomonadati</taxon>
        <taxon>Bacteroidota</taxon>
        <taxon>Bacteroidia</taxon>
        <taxon>Bacteroidales</taxon>
        <taxon>Prevotellaceae</taxon>
        <taxon>Hoylesella</taxon>
    </lineage>
</organism>
<dbReference type="Proteomes" id="UP000029556">
    <property type="component" value="Unassembled WGS sequence"/>
</dbReference>
<dbReference type="Gene3D" id="2.60.40.1120">
    <property type="entry name" value="Carboxypeptidase-like, regulatory domain"/>
    <property type="match status" value="1"/>
</dbReference>
<dbReference type="InterPro" id="IPR012910">
    <property type="entry name" value="Plug_dom"/>
</dbReference>
<dbReference type="GO" id="GO:0009279">
    <property type="term" value="C:cell outer membrane"/>
    <property type="evidence" value="ECO:0007669"/>
    <property type="project" value="UniProtKB-SubCell"/>
</dbReference>
<dbReference type="EMBL" id="JRNN01000095">
    <property type="protein sequence ID" value="KGF33112.1"/>
    <property type="molecule type" value="Genomic_DNA"/>
</dbReference>
<evidence type="ECO:0000256" key="5">
    <source>
        <dbReference type="ARBA" id="ARBA00023077"/>
    </source>
</evidence>
<feature type="chain" id="PRO_5001924940" evidence="10">
    <location>
        <begin position="19"/>
        <end position="1119"/>
    </location>
</feature>
<dbReference type="NCBIfam" id="TIGR04057">
    <property type="entry name" value="SusC_RagA_signa"/>
    <property type="match status" value="1"/>
</dbReference>
<keyword evidence="2 8" id="KW-0813">Transport</keyword>
<evidence type="ECO:0000256" key="2">
    <source>
        <dbReference type="ARBA" id="ARBA00022448"/>
    </source>
</evidence>
<proteinExistence type="inferred from homology"/>
<sequence length="1119" mass="125114">MSILLIFAMLCLVNLTQAQNRQNNRISLNSHTLEQAMNEIERQSSFTFLLSTNGIDTKQHVSVTCKQKPLVEVLSDICERTGLHYTFNGKKIVLSLKPVVNQPSGNNKKIKGRVVDSNGDPIIGASVFEKGTQNGAITDIDGNYSLEVSPTSHLVISYIGFSNVEVKASESGIIVLKEDTKSLNEIVVVGYGTQKKLNLTGSISSVKMDDVLGNRPVSSVSEALQGAIPGLQVTSTSGVPGQGMSFNIRGVNSINAGSPLVLVDNVEMDINMLDPNDIESITVLKDAASSAIYGARAAFGVILVTTKKGSGESSFHINYSDNFSFSNAINLPRKATPLQTVQAYKDQGVTAYRTGQDVETWLGLLKEYEANPSKYDCGYTEVNGLRYNLAETDLYADMMETGFKQSHNLSLTGGSNKISYRIGLGYVNQDGILYSDKDKFSRYNISSYVSADMTSWLTAEFDIKYARSTFTMPYTTAAYGIWGAAVAFPSYFPIGTMELGGETLPINTPKNLIRLASTRENVKNDTRLFGKFIVKPIKNLKIVGEYTFNYKTREGTTFDKKFEYAHGDQFRKEQSVSSSKFEHAQRNTNYNALNIYANYTEKWSGHELGATVGFNQESNDFSSNNAYRTDMINEELPSLSQATGPYYATDSYSKYTVRGLFYRLNYSYLGKYLLEANGRYDGSSKFPTNSRFGFFPSVSAGWRVSEEKFMDWSKRAISNLKIRTSWGNIGNQSINPYAYIPGMNSIRAFWVVGNETATTLASPKLISNSFTWEKVSTFDIGIDVGMYDNRLNLVFDWYNRQTKGMLAPGMELPSVLGTEAPLQNTADLGSKGWELGLSWMDKIGDVAYRLGMNLYDSRTKITKYNNEIGLIGENIYRKGMYLGEIWGYTTERMYAADDFNADGSLKKGIPHVEGYTPNPGDVLYKDYDGNGLINNGKLTVENPGDRTIIGNSTRRYQYGINGSIDWKGWSLSFMLQGVGKRDLWLMNELTYPIYDHWSTLYNNQLDYWTPERTNAFYPRLYENSEGNTRANTHIQTRYLMNGAYLSVKNITLTYALPVSTTKNWGISRMAFFLSGENLFTFDHLPKGIDVERVVTDDYGSRGFTYPYMRQFSFGINVSL</sequence>
<dbReference type="Gene3D" id="2.170.130.10">
    <property type="entry name" value="TonB-dependent receptor, plug domain"/>
    <property type="match status" value="1"/>
</dbReference>
<dbReference type="Pfam" id="PF13715">
    <property type="entry name" value="CarbopepD_reg_2"/>
    <property type="match status" value="1"/>
</dbReference>
<dbReference type="SUPFAM" id="SSF56935">
    <property type="entry name" value="Porins"/>
    <property type="match status" value="1"/>
</dbReference>
<evidence type="ECO:0000256" key="10">
    <source>
        <dbReference type="SAM" id="SignalP"/>
    </source>
</evidence>
<evidence type="ECO:0000313" key="14">
    <source>
        <dbReference type="Proteomes" id="UP000029556"/>
    </source>
</evidence>
<dbReference type="InterPro" id="IPR008969">
    <property type="entry name" value="CarboxyPept-like_regulatory"/>
</dbReference>
<evidence type="ECO:0000256" key="9">
    <source>
        <dbReference type="RuleBase" id="RU003357"/>
    </source>
</evidence>
<protein>
    <submittedName>
        <fullName evidence="13">Membrane protein</fullName>
    </submittedName>
</protein>
<keyword evidence="7 8" id="KW-0998">Cell outer membrane</keyword>
<dbReference type="InterPro" id="IPR023996">
    <property type="entry name" value="TonB-dep_OMP_SusC/RagA"/>
</dbReference>
<accession>A0A096AR62</accession>
<evidence type="ECO:0000256" key="8">
    <source>
        <dbReference type="PROSITE-ProRule" id="PRU01360"/>
    </source>
</evidence>
<dbReference type="Gene3D" id="2.40.170.20">
    <property type="entry name" value="TonB-dependent receptor, beta-barrel domain"/>
    <property type="match status" value="1"/>
</dbReference>
<evidence type="ECO:0000259" key="11">
    <source>
        <dbReference type="Pfam" id="PF00593"/>
    </source>
</evidence>
<dbReference type="Pfam" id="PF00593">
    <property type="entry name" value="TonB_dep_Rec_b-barrel"/>
    <property type="match status" value="1"/>
</dbReference>
<dbReference type="InterPro" id="IPR036942">
    <property type="entry name" value="Beta-barrel_TonB_sf"/>
</dbReference>
<evidence type="ECO:0000256" key="3">
    <source>
        <dbReference type="ARBA" id="ARBA00022452"/>
    </source>
</evidence>